<dbReference type="PANTHER" id="PTHR45913">
    <property type="entry name" value="EPM2A-INTERACTING PROTEIN 1"/>
    <property type="match status" value="1"/>
</dbReference>
<gene>
    <name evidence="2" type="primary">LOC112680068</name>
</gene>
<protein>
    <submittedName>
        <fullName evidence="2">Zinc finger BED domain-containing protein 5-like</fullName>
    </submittedName>
</protein>
<evidence type="ECO:0000313" key="1">
    <source>
        <dbReference type="Proteomes" id="UP000694846"/>
    </source>
</evidence>
<reference evidence="2" key="1">
    <citation type="submission" date="2025-08" db="UniProtKB">
        <authorList>
            <consortium name="RefSeq"/>
        </authorList>
    </citation>
    <scope>IDENTIFICATION</scope>
    <source>
        <tissue evidence="2">Whole body</tissue>
    </source>
</reference>
<name>A0A8B8F5N8_9HEMI</name>
<dbReference type="SUPFAM" id="SSF53098">
    <property type="entry name" value="Ribonuclease H-like"/>
    <property type="match status" value="1"/>
</dbReference>
<sequence>MDKWLVNKRKIETDENEPSTSVLKRKKKTRKYDSEYLKIGFSWKEDNDEQRPQCVICFEVLANESMRPNKLRRHIETKHPDLIDQPLSYFETKLKEQNTSKTKITQFTKINKKAMHASYLISLQIAKAGKPHTIGENFVLPEIKDTVEVMFGDKFSKDVEMIPLLNDTVTRRINDMSQWTENQLIERASKSRFFSLQLDESTDVQGLCQLLVFIRYIWNNAPHEDMLFCEPIIRGTSEEIFNTLNTYINKKGLDWVKCVGLCTDGARAMCGKNSSVVTRMLEVSPNASWTHCNIHREVLVSKNLPDNLKMVLNTSVKIVNFIKTRPLQSRLFEKLCEEMGSSHKSLLLHTKVRWLSRGKVLTRLVELREEVALFLKEKTDLAKSLHNEDFILKLTN</sequence>
<dbReference type="OrthoDB" id="6592881at2759"/>
<keyword evidence="1" id="KW-1185">Reference proteome</keyword>
<dbReference type="GeneID" id="112680068"/>
<dbReference type="RefSeq" id="XP_025405845.1">
    <property type="nucleotide sequence ID" value="XM_025550060.1"/>
</dbReference>
<evidence type="ECO:0000313" key="2">
    <source>
        <dbReference type="RefSeq" id="XP_025405845.1"/>
    </source>
</evidence>
<accession>A0A8B8F5N8</accession>
<dbReference type="PANTHER" id="PTHR45913:SF19">
    <property type="entry name" value="LOW QUALITY PROTEIN: ZINC FINGER BED DOMAIN-CONTAINING PROTEIN 5-LIKE"/>
    <property type="match status" value="1"/>
</dbReference>
<dbReference type="Proteomes" id="UP000694846">
    <property type="component" value="Unplaced"/>
</dbReference>
<proteinExistence type="predicted"/>
<dbReference type="InterPro" id="IPR012337">
    <property type="entry name" value="RNaseH-like_sf"/>
</dbReference>
<dbReference type="AlphaFoldDB" id="A0A8B8F5N8"/>
<organism evidence="1 2">
    <name type="scientific">Sipha flava</name>
    <name type="common">yellow sugarcane aphid</name>
    <dbReference type="NCBI Taxonomy" id="143950"/>
    <lineage>
        <taxon>Eukaryota</taxon>
        <taxon>Metazoa</taxon>
        <taxon>Ecdysozoa</taxon>
        <taxon>Arthropoda</taxon>
        <taxon>Hexapoda</taxon>
        <taxon>Insecta</taxon>
        <taxon>Pterygota</taxon>
        <taxon>Neoptera</taxon>
        <taxon>Paraneoptera</taxon>
        <taxon>Hemiptera</taxon>
        <taxon>Sternorrhyncha</taxon>
        <taxon>Aphidomorpha</taxon>
        <taxon>Aphidoidea</taxon>
        <taxon>Aphididae</taxon>
        <taxon>Sipha</taxon>
    </lineage>
</organism>